<organism evidence="2 3">
    <name type="scientific">Ceratocystis fimbriata CBS 114723</name>
    <dbReference type="NCBI Taxonomy" id="1035309"/>
    <lineage>
        <taxon>Eukaryota</taxon>
        <taxon>Fungi</taxon>
        <taxon>Dikarya</taxon>
        <taxon>Ascomycota</taxon>
        <taxon>Pezizomycotina</taxon>
        <taxon>Sordariomycetes</taxon>
        <taxon>Hypocreomycetidae</taxon>
        <taxon>Microascales</taxon>
        <taxon>Ceratocystidaceae</taxon>
        <taxon>Ceratocystis</taxon>
    </lineage>
</organism>
<keyword evidence="3" id="KW-1185">Reference proteome</keyword>
<feature type="region of interest" description="Disordered" evidence="1">
    <location>
        <begin position="1"/>
        <end position="55"/>
    </location>
</feature>
<evidence type="ECO:0000313" key="2">
    <source>
        <dbReference type="EMBL" id="PHH55039.1"/>
    </source>
</evidence>
<gene>
    <name evidence="2" type="ORF">CFIMG_007579RA00001</name>
</gene>
<dbReference type="Proteomes" id="UP000222788">
    <property type="component" value="Unassembled WGS sequence"/>
</dbReference>
<reference evidence="2 3" key="1">
    <citation type="journal article" date="2013" name="Fungal Biol.">
        <title>Analysis of microsatellite markers in the genome of the plant pathogen Ceratocystis fimbriata.</title>
        <authorList>
            <person name="Simpson M.C."/>
            <person name="Wilken P.M."/>
            <person name="Coetzee M.P."/>
            <person name="Wingfield M.J."/>
            <person name="Wingfield B.D."/>
        </authorList>
    </citation>
    <scope>NUCLEOTIDE SEQUENCE [LARGE SCALE GENOMIC DNA]</scope>
    <source>
        <strain evidence="2 3">CBS 114723</strain>
    </source>
</reference>
<dbReference type="EMBL" id="APWK03000016">
    <property type="protein sequence ID" value="PHH55039.1"/>
    <property type="molecule type" value="Genomic_DNA"/>
</dbReference>
<evidence type="ECO:0000313" key="3">
    <source>
        <dbReference type="Proteomes" id="UP000222788"/>
    </source>
</evidence>
<accession>A0A2C5X1W9</accession>
<dbReference type="AlphaFoldDB" id="A0A2C5X1W9"/>
<reference evidence="2 3" key="2">
    <citation type="journal article" date="2013" name="IMA Fungus">
        <title>IMA Genome-F 1: Ceratocystis fimbriata: Draft nuclear genome sequence for the plant pathogen, Ceratocystis fimbriata.</title>
        <authorList>
            <person name="Wilken P.M."/>
            <person name="Steenkamp E.T."/>
            <person name="Wingfield M.J."/>
            <person name="de Beer Z.W."/>
            <person name="Wingfield B.D."/>
        </authorList>
    </citation>
    <scope>NUCLEOTIDE SEQUENCE [LARGE SCALE GENOMIC DNA]</scope>
    <source>
        <strain evidence="2 3">CBS 114723</strain>
    </source>
</reference>
<name>A0A2C5X1W9_9PEZI</name>
<comment type="caution">
    <text evidence="2">The sequence shown here is derived from an EMBL/GenBank/DDBJ whole genome shotgun (WGS) entry which is preliminary data.</text>
</comment>
<feature type="compositionally biased region" description="Polar residues" evidence="1">
    <location>
        <begin position="1"/>
        <end position="10"/>
    </location>
</feature>
<sequence length="70" mass="7783">MWATGDSDSTNDAEDGRQAADVFSPESGMCRGSVRQGSSTPLPRTAEASKNNDAFRPKWRYQQLSVFRKK</sequence>
<protein>
    <submittedName>
        <fullName evidence="2">Uncharacterized protein</fullName>
    </submittedName>
</protein>
<evidence type="ECO:0000256" key="1">
    <source>
        <dbReference type="SAM" id="MobiDB-lite"/>
    </source>
</evidence>
<feature type="compositionally biased region" description="Polar residues" evidence="1">
    <location>
        <begin position="35"/>
        <end position="52"/>
    </location>
</feature>
<proteinExistence type="predicted"/>